<feature type="domain" description="IFT140 second beta-propeller" evidence="7">
    <location>
        <begin position="114"/>
        <end position="298"/>
    </location>
</feature>
<evidence type="ECO:0008006" key="10">
    <source>
        <dbReference type="Google" id="ProtNLM"/>
    </source>
</evidence>
<evidence type="ECO:0000259" key="7">
    <source>
        <dbReference type="Pfam" id="PF23385"/>
    </source>
</evidence>
<accession>A0A3P7E3E6</accession>
<dbReference type="GO" id="GO:0005930">
    <property type="term" value="C:axoneme"/>
    <property type="evidence" value="ECO:0007669"/>
    <property type="project" value="TreeGrafter"/>
</dbReference>
<dbReference type="GO" id="GO:0036064">
    <property type="term" value="C:ciliary basal body"/>
    <property type="evidence" value="ECO:0007669"/>
    <property type="project" value="TreeGrafter"/>
</dbReference>
<reference evidence="8 9" key="1">
    <citation type="submission" date="2018-11" db="EMBL/GenBank/DDBJ databases">
        <authorList>
            <consortium name="Pathogen Informatics"/>
        </authorList>
    </citation>
    <scope>NUCLEOTIDE SEQUENCE [LARGE SCALE GENOMIC DNA]</scope>
</reference>
<sequence>MNFRIWDLKNDMNGTVSLRVAKGFSATDTITCLSYSNIKDCLSAGTVDGKIANWKHCRIDEEKFDKQWILQEAVCIGSKVKMINWSTISAILAVSTGFAVTLLKEQPILSYMNQNMAVIQSSSKKLTLICLQSIEQYDIQVLITPKGVHIGEKHLAIWDDQQIYLYEIINGSDSKLNVQLSSNFNCSVSSVVVYQKNVCCIEDDKIRIRTFQGTVKQVISLPEIEGNPIMIDINNNWICIASNNGFIRIYDLSAREARQQYHSKDISKMVQDFKYFLHIKLNKMGNRVSFTYCIDDNKNV</sequence>
<dbReference type="InParanoid" id="A0A3P7E3E6"/>
<dbReference type="SUPFAM" id="SSF101908">
    <property type="entry name" value="Putative isomerase YbhE"/>
    <property type="match status" value="1"/>
</dbReference>
<keyword evidence="3" id="KW-0677">Repeat</keyword>
<dbReference type="Pfam" id="PF23385">
    <property type="entry name" value="Beta-prop_IFT140_2nd"/>
    <property type="match status" value="1"/>
</dbReference>
<protein>
    <recommendedName>
        <fullName evidence="10">WD_REPEATS_REGION domain-containing protein</fullName>
    </recommendedName>
</protein>
<dbReference type="InterPro" id="IPR056155">
    <property type="entry name" value="Beta-prop_IFT140_2nd"/>
</dbReference>
<feature type="domain" description="IFT140 first beta-propeller" evidence="6">
    <location>
        <begin position="3"/>
        <end position="106"/>
    </location>
</feature>
<comment type="subcellular location">
    <subcellularLocation>
        <location evidence="1">Cell projection</location>
        <location evidence="1">Cilium</location>
    </subcellularLocation>
</comment>
<evidence type="ECO:0000256" key="5">
    <source>
        <dbReference type="ARBA" id="ARBA00023273"/>
    </source>
</evidence>
<dbReference type="Proteomes" id="UP000270924">
    <property type="component" value="Unassembled WGS sequence"/>
</dbReference>
<dbReference type="GO" id="GO:0035721">
    <property type="term" value="P:intraciliary retrograde transport"/>
    <property type="evidence" value="ECO:0007669"/>
    <property type="project" value="TreeGrafter"/>
</dbReference>
<proteinExistence type="predicted"/>
<evidence type="ECO:0000256" key="1">
    <source>
        <dbReference type="ARBA" id="ARBA00004138"/>
    </source>
</evidence>
<dbReference type="Gene3D" id="2.130.10.10">
    <property type="entry name" value="YVTN repeat-like/Quinoprotein amine dehydrogenase"/>
    <property type="match status" value="1"/>
</dbReference>
<evidence type="ECO:0000256" key="4">
    <source>
        <dbReference type="ARBA" id="ARBA00023069"/>
    </source>
</evidence>
<dbReference type="EMBL" id="UYWW01005017">
    <property type="protein sequence ID" value="VDM13886.1"/>
    <property type="molecule type" value="Genomic_DNA"/>
</dbReference>
<evidence type="ECO:0000313" key="9">
    <source>
        <dbReference type="Proteomes" id="UP000270924"/>
    </source>
</evidence>
<dbReference type="OrthoDB" id="10258787at2759"/>
<evidence type="ECO:0000256" key="3">
    <source>
        <dbReference type="ARBA" id="ARBA00022737"/>
    </source>
</evidence>
<keyword evidence="4" id="KW-0969">Cilium</keyword>
<dbReference type="InterPro" id="IPR015943">
    <property type="entry name" value="WD40/YVTN_repeat-like_dom_sf"/>
</dbReference>
<dbReference type="InterPro" id="IPR056154">
    <property type="entry name" value="Beta-prop_IFT140_1st"/>
</dbReference>
<dbReference type="PANTHER" id="PTHR15722">
    <property type="entry name" value="IFT140/172-RELATED"/>
    <property type="match status" value="1"/>
</dbReference>
<organism evidence="8 9">
    <name type="scientific">Wuchereria bancrofti</name>
    <dbReference type="NCBI Taxonomy" id="6293"/>
    <lineage>
        <taxon>Eukaryota</taxon>
        <taxon>Metazoa</taxon>
        <taxon>Ecdysozoa</taxon>
        <taxon>Nematoda</taxon>
        <taxon>Chromadorea</taxon>
        <taxon>Rhabditida</taxon>
        <taxon>Spirurina</taxon>
        <taxon>Spiruromorpha</taxon>
        <taxon>Filarioidea</taxon>
        <taxon>Onchocercidae</taxon>
        <taxon>Wuchereria</taxon>
    </lineage>
</organism>
<keyword evidence="2" id="KW-0853">WD repeat</keyword>
<dbReference type="PANTHER" id="PTHR15722:SF7">
    <property type="entry name" value="INTRAFLAGELLAR TRANSPORT PROTEIN 140 HOMOLOG"/>
    <property type="match status" value="1"/>
</dbReference>
<evidence type="ECO:0000256" key="2">
    <source>
        <dbReference type="ARBA" id="ARBA00022574"/>
    </source>
</evidence>
<evidence type="ECO:0000259" key="6">
    <source>
        <dbReference type="Pfam" id="PF23383"/>
    </source>
</evidence>
<keyword evidence="9" id="KW-1185">Reference proteome</keyword>
<gene>
    <name evidence="8" type="ORF">WBA_LOCUS7272</name>
</gene>
<dbReference type="Pfam" id="PF23383">
    <property type="entry name" value="Beta-prop_IFT140_1st"/>
    <property type="match status" value="1"/>
</dbReference>
<dbReference type="GO" id="GO:0030991">
    <property type="term" value="C:intraciliary transport particle A"/>
    <property type="evidence" value="ECO:0007669"/>
    <property type="project" value="TreeGrafter"/>
</dbReference>
<keyword evidence="5" id="KW-0966">Cell projection</keyword>
<name>A0A3P7E3E6_WUCBA</name>
<dbReference type="AlphaFoldDB" id="A0A3P7E3E6"/>
<evidence type="ECO:0000313" key="8">
    <source>
        <dbReference type="EMBL" id="VDM13886.1"/>
    </source>
</evidence>